<organism evidence="1">
    <name type="scientific">White spot syndrome virus</name>
    <dbReference type="NCBI Taxonomy" id="342409"/>
    <lineage>
        <taxon>Viruses</taxon>
        <taxon>Viruses incertae sedis</taxon>
        <taxon>Naldaviricetes</taxon>
        <taxon>Nimaviridae</taxon>
        <taxon>Whispovirus</taxon>
    </lineage>
</organism>
<dbReference type="EMBL" id="MF768985">
    <property type="protein sequence ID" value="ATU83836.1"/>
    <property type="molecule type" value="Genomic_DNA"/>
</dbReference>
<evidence type="ECO:0000313" key="1">
    <source>
        <dbReference type="EMBL" id="ATU83836.1"/>
    </source>
</evidence>
<protein>
    <submittedName>
        <fullName evidence="1">ORF1204</fullName>
    </submittedName>
</protein>
<dbReference type="Proteomes" id="UP000267516">
    <property type="component" value="Segment"/>
</dbReference>
<accession>A0A2D3I614</accession>
<proteinExistence type="predicted"/>
<sequence>MNIIWYKHFLLGHPLLCFVVYKKHHPHNIILLVGNSNNEIFSYIIGSFFNLGHKNQFFRTCIFFVPAPANGAVFSNTHDR</sequence>
<reference evidence="1" key="1">
    <citation type="journal article" date="2018" name="Aquaculture">
        <title>Complete genome sequence of a white spot syndrome virus associated with a disease incursion in Australia.</title>
        <authorList>
            <person name="Oakey J."/>
            <person name="Smith C.S."/>
        </authorList>
    </citation>
    <scope>NUCLEOTIDE SEQUENCE [LARGE SCALE GENOMIC DNA]</scope>
    <source>
        <strain evidence="1">WSSV-AU</strain>
    </source>
</reference>
<name>A0A2D3I614_9VIRU</name>